<dbReference type="PANTHER" id="PTHR45965:SF3">
    <property type="entry name" value="INACTIVE RHOMBOID PROTEIN 1"/>
    <property type="match status" value="1"/>
</dbReference>
<sequence length="562" mass="64912">MKLLDKIFDFLAINKANSQLSLWQSKLEGRASEGRLASSLGGSLVGWSTVGGEELVIQNFEKALSDAYDLLQEKNYFAVYSYLNGDDAEEEEKGKISEISDEQSIFGLSSKKAFTDKEDRNQNNAFDLNLLEDKEKSLKEEDRVNRLEVYDRKNDRICNAVLHSKGQQNNYNRLKSHESLANCSYQQRRIFNELSEVSANLNYAHQTGTTLSYNTNNSRIIEGNSKKVSTVDKNSSEPKTKANVKGNSSILLNRSQIVPDEKLTKLNDKVDDEWQKSFIFNKTTKRHNLFDEKFFKKTEERRELSGKEGLDWYDGFIDEERRLQINRLEKTRSRRERETRRVQTRLEEAVEKLYAFYYKKHPFNYYYPWVTTILPIVQIILFICQISFHGFAPTGLEPIPAGVHLSKTINGYESFQLRRSTNIWIGPPLSSLLVWGAVYAPCLRPLRKNIANLTTYFDSMHEKLGCCESRDMAGTMTEKECTRGHSKSVWHDGLFCSKRYRLPTPMIRHNVKPCCIGYLGECRMITKEHCINLNGSFVDDNNAEHCRYVDCLARACYGKYKV</sequence>
<dbReference type="OrthoDB" id="2146116at2759"/>
<evidence type="ECO:0000313" key="3">
    <source>
        <dbReference type="Proteomes" id="UP000549394"/>
    </source>
</evidence>
<reference evidence="2 3" key="1">
    <citation type="submission" date="2020-08" db="EMBL/GenBank/DDBJ databases">
        <authorList>
            <person name="Hejnol A."/>
        </authorList>
    </citation>
    <scope>NUCLEOTIDE SEQUENCE [LARGE SCALE GENOMIC DNA]</scope>
</reference>
<dbReference type="InterPro" id="IPR051512">
    <property type="entry name" value="Inactive_Rhomboid"/>
</dbReference>
<accession>A0A7I8W3S2</accession>
<gene>
    <name evidence="2" type="ORF">DGYR_LOCUS10864</name>
</gene>
<evidence type="ECO:0000256" key="1">
    <source>
        <dbReference type="ARBA" id="ARBA00009045"/>
    </source>
</evidence>
<evidence type="ECO:0000313" key="2">
    <source>
        <dbReference type="EMBL" id="CAD5123153.1"/>
    </source>
</evidence>
<keyword evidence="3" id="KW-1185">Reference proteome</keyword>
<comment type="similarity">
    <text evidence="1">Belongs to the peptidase S54 family.</text>
</comment>
<dbReference type="AlphaFoldDB" id="A0A7I8W3S2"/>
<organism evidence="2 3">
    <name type="scientific">Dimorphilus gyrociliatus</name>
    <dbReference type="NCBI Taxonomy" id="2664684"/>
    <lineage>
        <taxon>Eukaryota</taxon>
        <taxon>Metazoa</taxon>
        <taxon>Spiralia</taxon>
        <taxon>Lophotrochozoa</taxon>
        <taxon>Annelida</taxon>
        <taxon>Polychaeta</taxon>
        <taxon>Polychaeta incertae sedis</taxon>
        <taxon>Dinophilidae</taxon>
        <taxon>Dimorphilus</taxon>
    </lineage>
</organism>
<name>A0A7I8W3S2_9ANNE</name>
<dbReference type="PANTHER" id="PTHR45965">
    <property type="entry name" value="INACTIVE RHOMBOID PROTEIN"/>
    <property type="match status" value="1"/>
</dbReference>
<protein>
    <submittedName>
        <fullName evidence="2">DgyrCDS11523</fullName>
    </submittedName>
</protein>
<dbReference type="GO" id="GO:0005789">
    <property type="term" value="C:endoplasmic reticulum membrane"/>
    <property type="evidence" value="ECO:0007669"/>
    <property type="project" value="TreeGrafter"/>
</dbReference>
<comment type="caution">
    <text evidence="2">The sequence shown here is derived from an EMBL/GenBank/DDBJ whole genome shotgun (WGS) entry which is preliminary data.</text>
</comment>
<dbReference type="Proteomes" id="UP000549394">
    <property type="component" value="Unassembled WGS sequence"/>
</dbReference>
<dbReference type="GO" id="GO:0050708">
    <property type="term" value="P:regulation of protein secretion"/>
    <property type="evidence" value="ECO:0007669"/>
    <property type="project" value="TreeGrafter"/>
</dbReference>
<dbReference type="GO" id="GO:0042058">
    <property type="term" value="P:regulation of epidermal growth factor receptor signaling pathway"/>
    <property type="evidence" value="ECO:0007669"/>
    <property type="project" value="TreeGrafter"/>
</dbReference>
<dbReference type="EMBL" id="CAJFCJ010000019">
    <property type="protein sequence ID" value="CAD5123153.1"/>
    <property type="molecule type" value="Genomic_DNA"/>
</dbReference>
<proteinExistence type="inferred from homology"/>